<dbReference type="PANTHER" id="PTHR33169:SF14">
    <property type="entry name" value="TRANSCRIPTIONAL REGULATOR RV3488"/>
    <property type="match status" value="1"/>
</dbReference>
<dbReference type="AlphaFoldDB" id="I4C212"/>
<dbReference type="OrthoDB" id="1683430at2"/>
<dbReference type="PANTHER" id="PTHR33169">
    <property type="entry name" value="PADR-FAMILY TRANSCRIPTIONAL REGULATOR"/>
    <property type="match status" value="1"/>
</dbReference>
<gene>
    <name evidence="2" type="ordered locus">Desti_0882</name>
</gene>
<dbReference type="PATRIC" id="fig|706587.4.peg.1004"/>
<dbReference type="eggNOG" id="COG1695">
    <property type="taxonomic scope" value="Bacteria"/>
</dbReference>
<reference evidence="3" key="1">
    <citation type="submission" date="2012-06" db="EMBL/GenBank/DDBJ databases">
        <title>Complete sequence of chromosome of Desulfomonile tiedjei DSM 6799.</title>
        <authorList>
            <person name="Lucas S."/>
            <person name="Copeland A."/>
            <person name="Lapidus A."/>
            <person name="Glavina del Rio T."/>
            <person name="Dalin E."/>
            <person name="Tice H."/>
            <person name="Bruce D."/>
            <person name="Goodwin L."/>
            <person name="Pitluck S."/>
            <person name="Peters L."/>
            <person name="Ovchinnikova G."/>
            <person name="Zeytun A."/>
            <person name="Lu M."/>
            <person name="Kyrpides N."/>
            <person name="Mavromatis K."/>
            <person name="Ivanova N."/>
            <person name="Brettin T."/>
            <person name="Detter J.C."/>
            <person name="Han C."/>
            <person name="Larimer F."/>
            <person name="Land M."/>
            <person name="Hauser L."/>
            <person name="Markowitz V."/>
            <person name="Cheng J.-F."/>
            <person name="Hugenholtz P."/>
            <person name="Woyke T."/>
            <person name="Wu D."/>
            <person name="Spring S."/>
            <person name="Schroeder M."/>
            <person name="Brambilla E."/>
            <person name="Klenk H.-P."/>
            <person name="Eisen J.A."/>
        </authorList>
    </citation>
    <scope>NUCLEOTIDE SEQUENCE [LARGE SCALE GENOMIC DNA]</scope>
    <source>
        <strain evidence="3">ATCC 49306 / DSM 6799 / DCB-1</strain>
    </source>
</reference>
<protein>
    <submittedName>
        <fullName evidence="2">Putative transcriptional regulator</fullName>
    </submittedName>
</protein>
<dbReference type="SUPFAM" id="SSF46785">
    <property type="entry name" value="Winged helix' DNA-binding domain"/>
    <property type="match status" value="1"/>
</dbReference>
<dbReference type="RefSeq" id="WP_014808759.1">
    <property type="nucleotide sequence ID" value="NC_018025.1"/>
</dbReference>
<organism evidence="2 3">
    <name type="scientific">Desulfomonile tiedjei (strain ATCC 49306 / DSM 6799 / DCB-1)</name>
    <dbReference type="NCBI Taxonomy" id="706587"/>
    <lineage>
        <taxon>Bacteria</taxon>
        <taxon>Pseudomonadati</taxon>
        <taxon>Thermodesulfobacteriota</taxon>
        <taxon>Desulfomonilia</taxon>
        <taxon>Desulfomonilales</taxon>
        <taxon>Desulfomonilaceae</taxon>
        <taxon>Desulfomonile</taxon>
    </lineage>
</organism>
<feature type="domain" description="Transcription regulator PadR N-terminal" evidence="1">
    <location>
        <begin position="22"/>
        <end position="96"/>
    </location>
</feature>
<dbReference type="InterPro" id="IPR052509">
    <property type="entry name" value="Metal_resp_DNA-bind_regulator"/>
</dbReference>
<name>I4C212_DESTA</name>
<dbReference type="Gene3D" id="1.10.10.10">
    <property type="entry name" value="Winged helix-like DNA-binding domain superfamily/Winged helix DNA-binding domain"/>
    <property type="match status" value="1"/>
</dbReference>
<dbReference type="InterPro" id="IPR036390">
    <property type="entry name" value="WH_DNA-bd_sf"/>
</dbReference>
<dbReference type="InterPro" id="IPR005149">
    <property type="entry name" value="Tscrpt_reg_PadR_N"/>
</dbReference>
<dbReference type="Proteomes" id="UP000006055">
    <property type="component" value="Chromosome"/>
</dbReference>
<dbReference type="EMBL" id="CP003360">
    <property type="protein sequence ID" value="AFM23603.1"/>
    <property type="molecule type" value="Genomic_DNA"/>
</dbReference>
<evidence type="ECO:0000313" key="3">
    <source>
        <dbReference type="Proteomes" id="UP000006055"/>
    </source>
</evidence>
<accession>I4C212</accession>
<dbReference type="Pfam" id="PF03551">
    <property type="entry name" value="PadR"/>
    <property type="match status" value="1"/>
</dbReference>
<evidence type="ECO:0000259" key="1">
    <source>
        <dbReference type="Pfam" id="PF03551"/>
    </source>
</evidence>
<keyword evidence="3" id="KW-1185">Reference proteome</keyword>
<proteinExistence type="predicted"/>
<evidence type="ECO:0000313" key="2">
    <source>
        <dbReference type="EMBL" id="AFM23603.1"/>
    </source>
</evidence>
<dbReference type="KEGG" id="dti:Desti_0882"/>
<dbReference type="HOGENOM" id="CLU_063440_5_0_7"/>
<dbReference type="STRING" id="706587.Desti_0882"/>
<dbReference type="InterPro" id="IPR036388">
    <property type="entry name" value="WH-like_DNA-bd_sf"/>
</dbReference>
<sequence>MKDLDQCPCAGINLDKLVQPTILALLAREDLHGYGLVQKITEYPMFAGDKPDPTGVYRFLKILEQRGLVTAEWELADSGPPKKVYKITAEGIECLERWIVTLDEYRRSIDTLLSGARSTLEFFHHNDRKKR</sequence>